<dbReference type="InterPro" id="IPR001647">
    <property type="entry name" value="HTH_TetR"/>
</dbReference>
<evidence type="ECO:0000256" key="2">
    <source>
        <dbReference type="ARBA" id="ARBA00023125"/>
    </source>
</evidence>
<feature type="DNA-binding region" description="H-T-H motif" evidence="4">
    <location>
        <begin position="39"/>
        <end position="58"/>
    </location>
</feature>
<evidence type="ECO:0000313" key="7">
    <source>
        <dbReference type="EMBL" id="SKB32903.1"/>
    </source>
</evidence>
<dbReference type="InterPro" id="IPR036271">
    <property type="entry name" value="Tet_transcr_reg_TetR-rel_C_sf"/>
</dbReference>
<protein>
    <submittedName>
        <fullName evidence="7">Transcriptional regulator, TetR family</fullName>
    </submittedName>
</protein>
<dbReference type="GO" id="GO:0000976">
    <property type="term" value="F:transcription cis-regulatory region binding"/>
    <property type="evidence" value="ECO:0007669"/>
    <property type="project" value="TreeGrafter"/>
</dbReference>
<dbReference type="SUPFAM" id="SSF46689">
    <property type="entry name" value="Homeodomain-like"/>
    <property type="match status" value="1"/>
</dbReference>
<keyword evidence="8" id="KW-1185">Reference proteome</keyword>
<sequence>MAEATSRPARGHYHHGALRQAMIAAAEDVLAERGLGGFTLRECARRAGVSPAAPSHHFGNLTGLLTAIATLGFDDLATAMEAAITAAEEQGGNRLAAIARAYVETALGNPGRFRVVFGQRDMDRLDPAFRAAATRAFGILVREVRLSRGLPPLAPPGEKPAIHVLEPDLPEVLLAWSVVHGFSTLLIDGALDFLGGEGGRQALLDRNAGRLFAMLAAALPTAEGLAKPSGRD</sequence>
<evidence type="ECO:0000256" key="1">
    <source>
        <dbReference type="ARBA" id="ARBA00023015"/>
    </source>
</evidence>
<organism evidence="6 8">
    <name type="scientific">Bosea thiooxidans</name>
    <dbReference type="NCBI Taxonomy" id="53254"/>
    <lineage>
        <taxon>Bacteria</taxon>
        <taxon>Pseudomonadati</taxon>
        <taxon>Pseudomonadota</taxon>
        <taxon>Alphaproteobacteria</taxon>
        <taxon>Hyphomicrobiales</taxon>
        <taxon>Boseaceae</taxon>
        <taxon>Bosea</taxon>
    </lineage>
</organism>
<dbReference type="PANTHER" id="PTHR30055">
    <property type="entry name" value="HTH-TYPE TRANSCRIPTIONAL REGULATOR RUTR"/>
    <property type="match status" value="1"/>
</dbReference>
<dbReference type="EMBL" id="FUYX01000001">
    <property type="protein sequence ID" value="SKB32903.1"/>
    <property type="molecule type" value="Genomic_DNA"/>
</dbReference>
<dbReference type="InterPro" id="IPR025996">
    <property type="entry name" value="MT1864/Rv1816-like_C"/>
</dbReference>
<dbReference type="Proteomes" id="UP000051562">
    <property type="component" value="Unassembled WGS sequence"/>
</dbReference>
<accession>A0A0Q3I532</accession>
<reference evidence="7 9" key="2">
    <citation type="submission" date="2017-02" db="EMBL/GenBank/DDBJ databases">
        <authorList>
            <person name="Peterson S.W."/>
        </authorList>
    </citation>
    <scope>NUCLEOTIDE SEQUENCE [LARGE SCALE GENOMIC DNA]</scope>
    <source>
        <strain evidence="7 9">DSM 9653</strain>
    </source>
</reference>
<proteinExistence type="predicted"/>
<evidence type="ECO:0000256" key="3">
    <source>
        <dbReference type="ARBA" id="ARBA00023163"/>
    </source>
</evidence>
<feature type="domain" description="HTH tetR-type" evidence="5">
    <location>
        <begin position="16"/>
        <end position="76"/>
    </location>
</feature>
<reference evidence="6 8" key="1">
    <citation type="submission" date="2015-10" db="EMBL/GenBank/DDBJ databases">
        <title>Draft genome of Bosea thiooxidans.</title>
        <authorList>
            <person name="Wang X."/>
        </authorList>
    </citation>
    <scope>NUCLEOTIDE SEQUENCE [LARGE SCALE GENOMIC DNA]</scope>
    <source>
        <strain evidence="6 8">CGMCC 9174</strain>
    </source>
</reference>
<evidence type="ECO:0000313" key="9">
    <source>
        <dbReference type="Proteomes" id="UP000190130"/>
    </source>
</evidence>
<dbReference type="RefSeq" id="WP_055728964.1">
    <property type="nucleotide sequence ID" value="NZ_FUYX01000001.1"/>
</dbReference>
<dbReference type="Gene3D" id="1.10.357.10">
    <property type="entry name" value="Tetracycline Repressor, domain 2"/>
    <property type="match status" value="1"/>
</dbReference>
<dbReference type="SUPFAM" id="SSF48498">
    <property type="entry name" value="Tetracyclin repressor-like, C-terminal domain"/>
    <property type="match status" value="1"/>
</dbReference>
<evidence type="ECO:0000313" key="8">
    <source>
        <dbReference type="Proteomes" id="UP000051562"/>
    </source>
</evidence>
<dbReference type="AlphaFoldDB" id="A0A0Q3I532"/>
<dbReference type="EMBL" id="LMAR01000045">
    <property type="protein sequence ID" value="KQK29813.1"/>
    <property type="molecule type" value="Genomic_DNA"/>
</dbReference>
<gene>
    <name evidence="6" type="ORF">ARD30_05560</name>
    <name evidence="7" type="ORF">SAMN05660750_00092</name>
</gene>
<keyword evidence="1" id="KW-0805">Transcription regulation</keyword>
<name>A0A0Q3I532_9HYPH</name>
<evidence type="ECO:0000256" key="4">
    <source>
        <dbReference type="PROSITE-ProRule" id="PRU00335"/>
    </source>
</evidence>
<dbReference type="Proteomes" id="UP000190130">
    <property type="component" value="Unassembled WGS sequence"/>
</dbReference>
<evidence type="ECO:0000313" key="6">
    <source>
        <dbReference type="EMBL" id="KQK29813.1"/>
    </source>
</evidence>
<dbReference type="STRING" id="53254.SAMN05660750_00092"/>
<keyword evidence="2 4" id="KW-0238">DNA-binding</keyword>
<evidence type="ECO:0000259" key="5">
    <source>
        <dbReference type="PROSITE" id="PS50977"/>
    </source>
</evidence>
<dbReference type="InterPro" id="IPR050109">
    <property type="entry name" value="HTH-type_TetR-like_transc_reg"/>
</dbReference>
<keyword evidence="3" id="KW-0804">Transcription</keyword>
<dbReference type="Pfam" id="PF13305">
    <property type="entry name" value="TetR_C_33"/>
    <property type="match status" value="1"/>
</dbReference>
<dbReference type="PROSITE" id="PS50977">
    <property type="entry name" value="HTH_TETR_2"/>
    <property type="match status" value="1"/>
</dbReference>
<dbReference type="PANTHER" id="PTHR30055:SF220">
    <property type="entry name" value="TETR-FAMILY REGULATORY PROTEIN"/>
    <property type="match status" value="1"/>
</dbReference>
<dbReference type="InterPro" id="IPR009057">
    <property type="entry name" value="Homeodomain-like_sf"/>
</dbReference>
<dbReference type="GO" id="GO:0003700">
    <property type="term" value="F:DNA-binding transcription factor activity"/>
    <property type="evidence" value="ECO:0007669"/>
    <property type="project" value="TreeGrafter"/>
</dbReference>
<dbReference type="Pfam" id="PF00440">
    <property type="entry name" value="TetR_N"/>
    <property type="match status" value="1"/>
</dbReference>